<dbReference type="AlphaFoldDB" id="A0A1M7DCU0"/>
<evidence type="ECO:0000313" key="2">
    <source>
        <dbReference type="EMBL" id="SHL77270.1"/>
    </source>
</evidence>
<name>A0A1M7DCU0_9FLAO</name>
<dbReference type="OrthoDB" id="163809at2"/>
<feature type="signal peptide" evidence="1">
    <location>
        <begin position="1"/>
        <end position="20"/>
    </location>
</feature>
<evidence type="ECO:0000256" key="1">
    <source>
        <dbReference type="SAM" id="SignalP"/>
    </source>
</evidence>
<organism evidence="2 3">
    <name type="scientific">Chryseobacterium polytrichastri</name>
    <dbReference type="NCBI Taxonomy" id="1302687"/>
    <lineage>
        <taxon>Bacteria</taxon>
        <taxon>Pseudomonadati</taxon>
        <taxon>Bacteroidota</taxon>
        <taxon>Flavobacteriia</taxon>
        <taxon>Flavobacteriales</taxon>
        <taxon>Weeksellaceae</taxon>
        <taxon>Chryseobacterium group</taxon>
        <taxon>Chryseobacterium</taxon>
    </lineage>
</organism>
<protein>
    <recommendedName>
        <fullName evidence="4">Lipoprotein</fullName>
    </recommendedName>
</protein>
<keyword evidence="1" id="KW-0732">Signal</keyword>
<accession>A0A1M7DCU0</accession>
<dbReference type="STRING" id="1302687.SAMN05444267_102470"/>
<reference evidence="3" key="1">
    <citation type="submission" date="2016-11" db="EMBL/GenBank/DDBJ databases">
        <authorList>
            <person name="Varghese N."/>
            <person name="Submissions S."/>
        </authorList>
    </citation>
    <scope>NUCLEOTIDE SEQUENCE [LARGE SCALE GENOMIC DNA]</scope>
    <source>
        <strain evidence="3">DSM 26899</strain>
    </source>
</reference>
<proteinExistence type="predicted"/>
<keyword evidence="3" id="KW-1185">Reference proteome</keyword>
<dbReference type="RefSeq" id="WP_073294291.1">
    <property type="nucleotide sequence ID" value="NZ_FRAV01000024.1"/>
</dbReference>
<sequence>MLHKTIILSLGLLALVNCNAQKETKTSTKTSVATNTKEKTPMSKDENIIYFNEGENKFLKEYEMNVTFKGISEDSRCPEGVNCMWAGVAVAQIEVMGLATRPMTVNIATTENAGRNYHQSTEFNGATISLQEVTPYPTSQGGTKALAGKYKIGIVIKKAGENSTTK</sequence>
<evidence type="ECO:0008006" key="4">
    <source>
        <dbReference type="Google" id="ProtNLM"/>
    </source>
</evidence>
<dbReference type="Proteomes" id="UP000184364">
    <property type="component" value="Unassembled WGS sequence"/>
</dbReference>
<feature type="chain" id="PRO_5012726095" description="Lipoprotein" evidence="1">
    <location>
        <begin position="21"/>
        <end position="166"/>
    </location>
</feature>
<gene>
    <name evidence="2" type="ORF">SAMN05444267_102470</name>
</gene>
<evidence type="ECO:0000313" key="3">
    <source>
        <dbReference type="Proteomes" id="UP000184364"/>
    </source>
</evidence>
<dbReference type="EMBL" id="FRAV01000024">
    <property type="protein sequence ID" value="SHL77270.1"/>
    <property type="molecule type" value="Genomic_DNA"/>
</dbReference>